<organism evidence="1">
    <name type="scientific">Nothobranchius korthausae</name>
    <dbReference type="NCBI Taxonomy" id="1143690"/>
    <lineage>
        <taxon>Eukaryota</taxon>
        <taxon>Metazoa</taxon>
        <taxon>Chordata</taxon>
        <taxon>Craniata</taxon>
        <taxon>Vertebrata</taxon>
        <taxon>Euteleostomi</taxon>
        <taxon>Actinopterygii</taxon>
        <taxon>Neopterygii</taxon>
        <taxon>Teleostei</taxon>
        <taxon>Neoteleostei</taxon>
        <taxon>Acanthomorphata</taxon>
        <taxon>Ovalentaria</taxon>
        <taxon>Atherinomorphae</taxon>
        <taxon>Cyprinodontiformes</taxon>
        <taxon>Nothobranchiidae</taxon>
        <taxon>Nothobranchius</taxon>
    </lineage>
</organism>
<accession>A0A1A8HHJ2</accession>
<name>A0A1A8HHJ2_9TELE</name>
<feature type="non-terminal residue" evidence="1">
    <location>
        <position position="1"/>
    </location>
</feature>
<reference evidence="1" key="2">
    <citation type="submission" date="2016-06" db="EMBL/GenBank/DDBJ databases">
        <title>The genome of a short-lived fish provides insights into sex chromosome evolution and the genetic control of aging.</title>
        <authorList>
            <person name="Reichwald K."/>
            <person name="Felder M."/>
            <person name="Petzold A."/>
            <person name="Koch P."/>
            <person name="Groth M."/>
            <person name="Platzer M."/>
        </authorList>
    </citation>
    <scope>NUCLEOTIDE SEQUENCE</scope>
    <source>
        <tissue evidence="1">Brain</tissue>
    </source>
</reference>
<evidence type="ECO:0000313" key="1">
    <source>
        <dbReference type="EMBL" id="SBQ82689.1"/>
    </source>
</evidence>
<dbReference type="AlphaFoldDB" id="A0A1A8HHJ2"/>
<gene>
    <name evidence="1" type="primary">CU459095.1</name>
</gene>
<feature type="non-terminal residue" evidence="1">
    <location>
        <position position="112"/>
    </location>
</feature>
<sequence>PDHCQIIERFASKFSSLLLTLTPRSEPCLVLRPVCSSCPPWITALPPTTFLDFPHWIYCLSDLLATTLLSPRPRLRIPLSDIQPLRSPGNDRLSTDLVSASSQHLIPFSLIK</sequence>
<proteinExistence type="predicted"/>
<protein>
    <submittedName>
        <fullName evidence="1">Uncharacterized protein</fullName>
    </submittedName>
</protein>
<reference evidence="1" key="1">
    <citation type="submission" date="2016-05" db="EMBL/GenBank/DDBJ databases">
        <authorList>
            <person name="Lavstsen T."/>
            <person name="Jespersen J.S."/>
        </authorList>
    </citation>
    <scope>NUCLEOTIDE SEQUENCE</scope>
    <source>
        <tissue evidence="1">Brain</tissue>
    </source>
</reference>
<dbReference type="EMBL" id="HAEC01014472">
    <property type="protein sequence ID" value="SBQ82689.1"/>
    <property type="molecule type" value="Transcribed_RNA"/>
</dbReference>